<feature type="compositionally biased region" description="Polar residues" evidence="1">
    <location>
        <begin position="166"/>
        <end position="179"/>
    </location>
</feature>
<reference evidence="3" key="1">
    <citation type="submission" date="2023-08" db="EMBL/GenBank/DDBJ databases">
        <authorList>
            <person name="Audoor S."/>
            <person name="Bilcke G."/>
        </authorList>
    </citation>
    <scope>NUCLEOTIDE SEQUENCE</scope>
</reference>
<feature type="region of interest" description="Disordered" evidence="1">
    <location>
        <begin position="621"/>
        <end position="650"/>
    </location>
</feature>
<feature type="compositionally biased region" description="Pro residues" evidence="1">
    <location>
        <begin position="93"/>
        <end position="105"/>
    </location>
</feature>
<name>A0AAD2FNY6_9STRA</name>
<evidence type="ECO:0000313" key="3">
    <source>
        <dbReference type="EMBL" id="CAJ1947827.1"/>
    </source>
</evidence>
<keyword evidence="4" id="KW-1185">Reference proteome</keyword>
<feature type="compositionally biased region" description="Low complexity" evidence="1">
    <location>
        <begin position="345"/>
        <end position="376"/>
    </location>
</feature>
<dbReference type="PANTHER" id="PTHR46662">
    <property type="entry name" value="DI-GLUCOSE BINDING PROTEIN WITH LEUCINE-RICH REPEAT DOMAIN-CONTAINING PROTEIN"/>
    <property type="match status" value="1"/>
</dbReference>
<dbReference type="Gene3D" id="3.80.10.10">
    <property type="entry name" value="Ribonuclease Inhibitor"/>
    <property type="match status" value="1"/>
</dbReference>
<sequence length="776" mass="84501">MPSNPSTPNRHGYPEVASGDYDAAAMVSDDEEAYLRDIIGGGTERQDSQDALNNSMAEVSVTSNFTEKFFPPSPSSKNERKSADPPMVQTPATPTPASPGHPAPPTQYVVNDPYNAYDDDISTIANDTYVAKYMAGDNNPNQLPPTPKTPHQQTAYHSGVQGPASPDQTDGASQPTHVYTYNKLPKQKTRFQTDQAESSTSEESGGNTTGGKMGKGDDDKSVFSFASYKRFRGGSGWSRRNYMLAVCMSLFLLAVIGGLGYTFLRLRAQGDEDVLDQRSQQAGQPNANGGLNNPLPGDGIGGGWTLRPTGNPEPTPAPTITRSNAPSPIGPSPRPTPAPTPRPTKLPTSNPSMTPTTSPTTPFPTTSATSSPTGSPAEVLRQLLLRISTGETMLLINIPGTPQNRAYEWLHQDPNFTNYLERRLVQRFALAVMYYSTTQPEDAQESMQTWMSYDSNECTWFNSWFENRLACGSDDIYKFLTLRNLNLVGTIPSELAFLSKLNSLTLSNNGLSGSIPKEFGEWDSLENLDLRGNYLTGRIPEFKNIPNIKNITMNWNWLEGNVPPSVTKLDQLLHLDLTENSLFGFMPDQMCTKGLETLAVDCDQVTCNCCTKCGSEETRAPVVLPPSLPTPPPTRPPTPPPTPLPTLPPTPPPTFFGQCVDAIQPTKNCYTFGEPLIINFRNCVPNGNDWVGIYPDNVLSGQHFNPSLWKWSCNSQACADLISRGTVIMDATATGGSQWPLAPGEYKAWLFRRGGDGGAYPAIVGTTKFIIRNGQC</sequence>
<keyword evidence="2" id="KW-0472">Membrane</keyword>
<evidence type="ECO:0000256" key="1">
    <source>
        <dbReference type="SAM" id="MobiDB-lite"/>
    </source>
</evidence>
<dbReference type="Proteomes" id="UP001295423">
    <property type="component" value="Unassembled WGS sequence"/>
</dbReference>
<feature type="compositionally biased region" description="Low complexity" evidence="1">
    <location>
        <begin position="197"/>
        <end position="206"/>
    </location>
</feature>
<comment type="caution">
    <text evidence="3">The sequence shown here is derived from an EMBL/GenBank/DDBJ whole genome shotgun (WGS) entry which is preliminary data.</text>
</comment>
<proteinExistence type="predicted"/>
<dbReference type="AlphaFoldDB" id="A0AAD2FNY6"/>
<dbReference type="Pfam" id="PF00560">
    <property type="entry name" value="LRR_1"/>
    <property type="match status" value="2"/>
</dbReference>
<feature type="region of interest" description="Disordered" evidence="1">
    <location>
        <begin position="135"/>
        <end position="219"/>
    </location>
</feature>
<dbReference type="SUPFAM" id="SSF52058">
    <property type="entry name" value="L domain-like"/>
    <property type="match status" value="1"/>
</dbReference>
<dbReference type="InterPro" id="IPR001611">
    <property type="entry name" value="Leu-rich_rpt"/>
</dbReference>
<dbReference type="EMBL" id="CAKOGP040001736">
    <property type="protein sequence ID" value="CAJ1947827.1"/>
    <property type="molecule type" value="Genomic_DNA"/>
</dbReference>
<gene>
    <name evidence="3" type="ORF">CYCCA115_LOCUS11328</name>
</gene>
<keyword evidence="2" id="KW-1133">Transmembrane helix</keyword>
<feature type="compositionally biased region" description="Pro residues" evidence="1">
    <location>
        <begin position="623"/>
        <end position="650"/>
    </location>
</feature>
<feature type="region of interest" description="Disordered" evidence="1">
    <location>
        <begin position="62"/>
        <end position="114"/>
    </location>
</feature>
<feature type="compositionally biased region" description="Low complexity" evidence="1">
    <location>
        <begin position="280"/>
        <end position="297"/>
    </location>
</feature>
<evidence type="ECO:0000313" key="4">
    <source>
        <dbReference type="Proteomes" id="UP001295423"/>
    </source>
</evidence>
<dbReference type="PANTHER" id="PTHR46662:SF107">
    <property type="entry name" value="LRR RECEPTOR-LIKE SERINE_THREONINE-PROTEIN KINASE GSO2"/>
    <property type="match status" value="1"/>
</dbReference>
<dbReference type="InterPro" id="IPR032675">
    <property type="entry name" value="LRR_dom_sf"/>
</dbReference>
<evidence type="ECO:0008006" key="5">
    <source>
        <dbReference type="Google" id="ProtNLM"/>
    </source>
</evidence>
<evidence type="ECO:0000256" key="2">
    <source>
        <dbReference type="SAM" id="Phobius"/>
    </source>
</evidence>
<organism evidence="3 4">
    <name type="scientific">Cylindrotheca closterium</name>
    <dbReference type="NCBI Taxonomy" id="2856"/>
    <lineage>
        <taxon>Eukaryota</taxon>
        <taxon>Sar</taxon>
        <taxon>Stramenopiles</taxon>
        <taxon>Ochrophyta</taxon>
        <taxon>Bacillariophyta</taxon>
        <taxon>Bacillariophyceae</taxon>
        <taxon>Bacillariophycidae</taxon>
        <taxon>Bacillariales</taxon>
        <taxon>Bacillariaceae</taxon>
        <taxon>Cylindrotheca</taxon>
    </lineage>
</organism>
<accession>A0AAD2FNY6</accession>
<keyword evidence="2" id="KW-0812">Transmembrane</keyword>
<feature type="compositionally biased region" description="Pro residues" evidence="1">
    <location>
        <begin position="328"/>
        <end position="344"/>
    </location>
</feature>
<feature type="transmembrane region" description="Helical" evidence="2">
    <location>
        <begin position="242"/>
        <end position="264"/>
    </location>
</feature>
<feature type="region of interest" description="Disordered" evidence="1">
    <location>
        <begin position="275"/>
        <end position="376"/>
    </location>
</feature>
<protein>
    <recommendedName>
        <fullName evidence="5">L domain-like protein</fullName>
    </recommendedName>
</protein>